<organism evidence="8 9">
    <name type="scientific">Parasitella parasitica</name>
    <dbReference type="NCBI Taxonomy" id="35722"/>
    <lineage>
        <taxon>Eukaryota</taxon>
        <taxon>Fungi</taxon>
        <taxon>Fungi incertae sedis</taxon>
        <taxon>Mucoromycota</taxon>
        <taxon>Mucoromycotina</taxon>
        <taxon>Mucoromycetes</taxon>
        <taxon>Mucorales</taxon>
        <taxon>Mucorineae</taxon>
        <taxon>Mucoraceae</taxon>
        <taxon>Parasitella</taxon>
    </lineage>
</organism>
<keyword evidence="2" id="KW-0479">Metal-binding</keyword>
<name>A0A0B7N7H8_9FUNG</name>
<feature type="compositionally biased region" description="Basic and acidic residues" evidence="6">
    <location>
        <begin position="347"/>
        <end position="376"/>
    </location>
</feature>
<sequence>MAPPNTDIIQEIEKLNLQNLARTKGNYVVYPNDKYPELELFDHQDPGHRGDPAKASLYKNAEKIFDLTPHIGTEIHGLQLSTLNDTQKDDLALLVAERGVVFFRDQDIDVYQAREWARHFGPLHVHNTFGHPPGLPEVHVVYFDTETVKKYKSIGGVNLQGAARSAADGWHSDVTYDNQPAGLTLLKASTIDTLPHTGGDTLWSSSYAAYDRLSPAFQKFVEGLEAVHSGQQQVDEAINANHVVRRKNWTSIHPVVRTHPVTGWKALFVQPGFTRSIVGLSKRESDIVLQYLFDHISGGVDFQVRFKWEENSVAVWDNRVTNHNAVFDYLEFGKRHGWRVTPQGEKPYFDPKSKSKRQDLAEKAEAEAKENAAKQN</sequence>
<accession>A0A0B7N7H8</accession>
<dbReference type="AlphaFoldDB" id="A0A0B7N7H8"/>
<comment type="similarity">
    <text evidence="1">Belongs to the TfdA dioxygenase family.</text>
</comment>
<feature type="domain" description="TauD/TfdA-like" evidence="7">
    <location>
        <begin position="64"/>
        <end position="341"/>
    </location>
</feature>
<evidence type="ECO:0000313" key="8">
    <source>
        <dbReference type="EMBL" id="CEP14363.1"/>
    </source>
</evidence>
<dbReference type="GO" id="GO:0005737">
    <property type="term" value="C:cytoplasm"/>
    <property type="evidence" value="ECO:0007669"/>
    <property type="project" value="TreeGrafter"/>
</dbReference>
<proteinExistence type="inferred from homology"/>
<dbReference type="InterPro" id="IPR042098">
    <property type="entry name" value="TauD-like_sf"/>
</dbReference>
<keyword evidence="9" id="KW-1185">Reference proteome</keyword>
<dbReference type="Proteomes" id="UP000054107">
    <property type="component" value="Unassembled WGS sequence"/>
</dbReference>
<dbReference type="STRING" id="35722.A0A0B7N7H8"/>
<keyword evidence="3" id="KW-0223">Dioxygenase</keyword>
<keyword evidence="5" id="KW-0408">Iron</keyword>
<evidence type="ECO:0000256" key="3">
    <source>
        <dbReference type="ARBA" id="ARBA00022964"/>
    </source>
</evidence>
<gene>
    <name evidence="8" type="primary">PARPA_08542.1 scaffold 33340</name>
</gene>
<dbReference type="PANTHER" id="PTHR30468">
    <property type="entry name" value="ALPHA-KETOGLUTARATE-DEPENDENT SULFONATE DIOXYGENASE"/>
    <property type="match status" value="1"/>
</dbReference>
<dbReference type="PANTHER" id="PTHR30468:SF1">
    <property type="entry name" value="ALPHA-KETOGLUTARATE-DEPENDENT SULFONATE DIOXYGENASE"/>
    <property type="match status" value="1"/>
</dbReference>
<evidence type="ECO:0000256" key="5">
    <source>
        <dbReference type="ARBA" id="ARBA00023004"/>
    </source>
</evidence>
<dbReference type="EMBL" id="LN731193">
    <property type="protein sequence ID" value="CEP14363.1"/>
    <property type="molecule type" value="Genomic_DNA"/>
</dbReference>
<dbReference type="Gene3D" id="3.60.130.10">
    <property type="entry name" value="Clavaminate synthase-like"/>
    <property type="match status" value="1"/>
</dbReference>
<dbReference type="GO" id="GO:0016706">
    <property type="term" value="F:2-oxoglutarate-dependent dioxygenase activity"/>
    <property type="evidence" value="ECO:0007669"/>
    <property type="project" value="TreeGrafter"/>
</dbReference>
<evidence type="ECO:0000313" key="9">
    <source>
        <dbReference type="Proteomes" id="UP000054107"/>
    </source>
</evidence>
<evidence type="ECO:0000256" key="4">
    <source>
        <dbReference type="ARBA" id="ARBA00023002"/>
    </source>
</evidence>
<evidence type="ECO:0000256" key="6">
    <source>
        <dbReference type="SAM" id="MobiDB-lite"/>
    </source>
</evidence>
<dbReference type="OrthoDB" id="10257314at2759"/>
<dbReference type="FunFam" id="3.60.130.10:FF:000003">
    <property type="entry name" value="Alpha-ketoglutarate-dependent taurine dioxygenase"/>
    <property type="match status" value="1"/>
</dbReference>
<dbReference type="Pfam" id="PF02668">
    <property type="entry name" value="TauD"/>
    <property type="match status" value="1"/>
</dbReference>
<evidence type="ECO:0000256" key="2">
    <source>
        <dbReference type="ARBA" id="ARBA00022723"/>
    </source>
</evidence>
<keyword evidence="4" id="KW-0560">Oxidoreductase</keyword>
<dbReference type="SUPFAM" id="SSF51197">
    <property type="entry name" value="Clavaminate synthase-like"/>
    <property type="match status" value="1"/>
</dbReference>
<reference evidence="8 9" key="1">
    <citation type="submission" date="2014-09" db="EMBL/GenBank/DDBJ databases">
        <authorList>
            <person name="Ellenberger Sabrina"/>
        </authorList>
    </citation>
    <scope>NUCLEOTIDE SEQUENCE [LARGE SCALE GENOMIC DNA]</scope>
    <source>
        <strain evidence="8 9">CBS 412.66</strain>
    </source>
</reference>
<protein>
    <recommendedName>
        <fullName evidence="7">TauD/TfdA-like domain-containing protein</fullName>
    </recommendedName>
</protein>
<dbReference type="InterPro" id="IPR051323">
    <property type="entry name" value="AtsK-like"/>
</dbReference>
<feature type="region of interest" description="Disordered" evidence="6">
    <location>
        <begin position="342"/>
        <end position="376"/>
    </location>
</feature>
<evidence type="ECO:0000259" key="7">
    <source>
        <dbReference type="Pfam" id="PF02668"/>
    </source>
</evidence>
<dbReference type="InterPro" id="IPR003819">
    <property type="entry name" value="TauD/TfdA-like"/>
</dbReference>
<evidence type="ECO:0000256" key="1">
    <source>
        <dbReference type="ARBA" id="ARBA00005896"/>
    </source>
</evidence>
<dbReference type="GO" id="GO:0046872">
    <property type="term" value="F:metal ion binding"/>
    <property type="evidence" value="ECO:0007669"/>
    <property type="project" value="UniProtKB-KW"/>
</dbReference>